<proteinExistence type="predicted"/>
<reference evidence="3 4" key="1">
    <citation type="journal article" date="2011" name="Genome Res.">
        <title>Phylogeny-wide analysis of social amoeba genomes highlights ancient origins for complex intercellular communication.</title>
        <authorList>
            <person name="Heidel A.J."/>
            <person name="Lawal H.M."/>
            <person name="Felder M."/>
            <person name="Schilde C."/>
            <person name="Helps N.R."/>
            <person name="Tunggal B."/>
            <person name="Rivero F."/>
            <person name="John U."/>
            <person name="Schleicher M."/>
            <person name="Eichinger L."/>
            <person name="Platzer M."/>
            <person name="Noegel A.A."/>
            <person name="Schaap P."/>
            <person name="Gloeckner G."/>
        </authorList>
    </citation>
    <scope>NUCLEOTIDE SEQUENCE [LARGE SCALE GENOMIC DNA]</scope>
    <source>
        <strain evidence="4">ATCC 26659 / Pp 5 / PN500</strain>
    </source>
</reference>
<evidence type="ECO:0000256" key="1">
    <source>
        <dbReference type="SAM" id="MobiDB-lite"/>
    </source>
</evidence>
<evidence type="ECO:0000313" key="3">
    <source>
        <dbReference type="EMBL" id="EFA84679.1"/>
    </source>
</evidence>
<dbReference type="InParanoid" id="D3B055"/>
<feature type="signal peptide" evidence="2">
    <location>
        <begin position="1"/>
        <end position="23"/>
    </location>
</feature>
<dbReference type="EMBL" id="ADBJ01000008">
    <property type="protein sequence ID" value="EFA84679.1"/>
    <property type="molecule type" value="Genomic_DNA"/>
</dbReference>
<dbReference type="RefSeq" id="XP_020436792.1">
    <property type="nucleotide sequence ID" value="XM_020572675.1"/>
</dbReference>
<accession>D3B055</accession>
<evidence type="ECO:0000256" key="2">
    <source>
        <dbReference type="SAM" id="SignalP"/>
    </source>
</evidence>
<protein>
    <submittedName>
        <fullName evidence="3">Uncharacterized protein</fullName>
    </submittedName>
</protein>
<dbReference type="GeneID" id="31357200"/>
<dbReference type="Proteomes" id="UP000001396">
    <property type="component" value="Unassembled WGS sequence"/>
</dbReference>
<comment type="caution">
    <text evidence="3">The sequence shown here is derived from an EMBL/GenBank/DDBJ whole genome shotgun (WGS) entry which is preliminary data.</text>
</comment>
<feature type="compositionally biased region" description="Polar residues" evidence="1">
    <location>
        <begin position="310"/>
        <end position="328"/>
    </location>
</feature>
<feature type="region of interest" description="Disordered" evidence="1">
    <location>
        <begin position="308"/>
        <end position="328"/>
    </location>
</feature>
<keyword evidence="2" id="KW-0732">Signal</keyword>
<feature type="chain" id="PRO_5003042073" evidence="2">
    <location>
        <begin position="24"/>
        <end position="612"/>
    </location>
</feature>
<organism evidence="3 4">
    <name type="scientific">Heterostelium pallidum (strain ATCC 26659 / Pp 5 / PN500)</name>
    <name type="common">Cellular slime mold</name>
    <name type="synonym">Polysphondylium pallidum</name>
    <dbReference type="NCBI Taxonomy" id="670386"/>
    <lineage>
        <taxon>Eukaryota</taxon>
        <taxon>Amoebozoa</taxon>
        <taxon>Evosea</taxon>
        <taxon>Eumycetozoa</taxon>
        <taxon>Dictyostelia</taxon>
        <taxon>Acytosteliales</taxon>
        <taxon>Acytosteliaceae</taxon>
        <taxon>Heterostelium</taxon>
    </lineage>
</organism>
<gene>
    <name evidence="3" type="ORF">PPL_01671</name>
</gene>
<dbReference type="AlphaFoldDB" id="D3B055"/>
<name>D3B055_HETP5</name>
<keyword evidence="4" id="KW-1185">Reference proteome</keyword>
<sequence>MLLKDKSVLLIFLVLFSIASTTALEAESNKWGDDLRSKNLETELSQLDLLLRILSSNHDDFAKELHNWANTQKDQTNQQHSKIALLEEEEGLTGLNNLLGLFFGGNKEEEVVSNELDKQLVNWLIENKDFQNKDVLQEQFLAGIVGNILNGAFSLIGSVLGIFQPNQAEESNASDLTRQLDNWAKLSKQVEREDNFGFIGSLLGSVFGGLRNLLETLAGVKPKSPEAQTSSQIGKYNHDLERADFEITPEIRDKIRQLLPRISSIIQNILVKLRARPAQSKLQEDLIGELLKGLGALLSSLLHLGKKPTTGDNKTTSHNPATGSSSVHVSGLSIAGQSLAHVSGASVAHVSGLSIAGQSLAHVPGVSIAGASIAHLPGVTVAQVTAGLTTSPSAPALTAAPTTAAKAREVEEAPYGIPAHRSRYVQQKDSFSEFLNQLLANDELNSIDFVNHLQQWSNTQDETRESSPDFLNIVRIIQGLSSQKEDQAEDWTNALRSLLGENQENLNDLALANNANHLVDHVSELKSSFGKNAGASGFEINRDELREIRSRLADIYERFPSLDKDNTDETNDELRNQLNYIYKLQEFLINREARATGDLTGQFGGASSGFFN</sequence>
<evidence type="ECO:0000313" key="4">
    <source>
        <dbReference type="Proteomes" id="UP000001396"/>
    </source>
</evidence>